<dbReference type="InterPro" id="IPR003737">
    <property type="entry name" value="GlcNAc_PI_deacetylase-related"/>
</dbReference>
<dbReference type="Pfam" id="PF02585">
    <property type="entry name" value="PIG-L"/>
    <property type="match status" value="1"/>
</dbReference>
<name>A0A8J2LSH4_9HEXA</name>
<sequence>MFSFFVRCFPKVVLSRKCMESPKRILLVIAHPDDECLFFGPTILALLRQSQRHFYVLCLSNGDYEGKGHVRKQELYDSCTSLGILSGNILLVKHDHLRDDPKANWSTELVGKLVAAFVQSHDIDTLITFDGYGVSGHKNHSAIYVAIEELLLHSKFPQFCTPYALESVNIIRKYMPSLFELPFSLLLSSFMYVAEREDYSKLLYAMNQHYSQVVWFRRLYLIFSRYLSVNTLRPISGSRQSKIVK</sequence>
<accession>A0A8J2LSH4</accession>
<dbReference type="PANTHER" id="PTHR12993:SF11">
    <property type="entry name" value="N-ACETYLGLUCOSAMINYL-PHOSPHATIDYLINOSITOL DE-N-ACETYLASE"/>
    <property type="match status" value="1"/>
</dbReference>
<dbReference type="GO" id="GO:0005783">
    <property type="term" value="C:endoplasmic reticulum"/>
    <property type="evidence" value="ECO:0007669"/>
    <property type="project" value="TreeGrafter"/>
</dbReference>
<gene>
    <name evidence="1" type="ORF">AFUS01_LOCUS47236</name>
</gene>
<evidence type="ECO:0008006" key="3">
    <source>
        <dbReference type="Google" id="ProtNLM"/>
    </source>
</evidence>
<dbReference type="GO" id="GO:0000225">
    <property type="term" value="F:N-acetylglucosaminylphosphatidylinositol deacetylase activity"/>
    <property type="evidence" value="ECO:0007669"/>
    <property type="project" value="TreeGrafter"/>
</dbReference>
<dbReference type="EMBL" id="CAJVCH010571681">
    <property type="protein sequence ID" value="CAG7838249.1"/>
    <property type="molecule type" value="Genomic_DNA"/>
</dbReference>
<evidence type="ECO:0000313" key="2">
    <source>
        <dbReference type="Proteomes" id="UP000708208"/>
    </source>
</evidence>
<reference evidence="1" key="1">
    <citation type="submission" date="2021-06" db="EMBL/GenBank/DDBJ databases">
        <authorList>
            <person name="Hodson N. C."/>
            <person name="Mongue J. A."/>
            <person name="Jaron S. K."/>
        </authorList>
    </citation>
    <scope>NUCLEOTIDE SEQUENCE</scope>
</reference>
<dbReference type="OrthoDB" id="440160at2759"/>
<dbReference type="AlphaFoldDB" id="A0A8J2LSH4"/>
<organism evidence="1 2">
    <name type="scientific">Allacma fusca</name>
    <dbReference type="NCBI Taxonomy" id="39272"/>
    <lineage>
        <taxon>Eukaryota</taxon>
        <taxon>Metazoa</taxon>
        <taxon>Ecdysozoa</taxon>
        <taxon>Arthropoda</taxon>
        <taxon>Hexapoda</taxon>
        <taxon>Collembola</taxon>
        <taxon>Symphypleona</taxon>
        <taxon>Sminthuridae</taxon>
        <taxon>Allacma</taxon>
    </lineage>
</organism>
<dbReference type="Proteomes" id="UP000708208">
    <property type="component" value="Unassembled WGS sequence"/>
</dbReference>
<protein>
    <recommendedName>
        <fullName evidence="3">N-acetylglucosaminylphosphatidylinositol deacetylase</fullName>
    </recommendedName>
</protein>
<proteinExistence type="predicted"/>
<dbReference type="PANTHER" id="PTHR12993">
    <property type="entry name" value="N-ACETYLGLUCOSAMINYL-PHOSPHATIDYLINOSITOL DE-N-ACETYLASE-RELATED"/>
    <property type="match status" value="1"/>
</dbReference>
<keyword evidence="2" id="KW-1185">Reference proteome</keyword>
<comment type="caution">
    <text evidence="1">The sequence shown here is derived from an EMBL/GenBank/DDBJ whole genome shotgun (WGS) entry which is preliminary data.</text>
</comment>
<evidence type="ECO:0000313" key="1">
    <source>
        <dbReference type="EMBL" id="CAG7838249.1"/>
    </source>
</evidence>